<accession>A0AAV5MKN2</accession>
<dbReference type="EMBL" id="BPVZ01000372">
    <property type="protein sequence ID" value="GKV50491.1"/>
    <property type="molecule type" value="Genomic_DNA"/>
</dbReference>
<gene>
    <name evidence="3" type="ORF">SLEP1_g57194</name>
</gene>
<feature type="domain" description="PGG" evidence="2">
    <location>
        <begin position="191"/>
        <end position="316"/>
    </location>
</feature>
<dbReference type="Gene3D" id="1.25.40.20">
    <property type="entry name" value="Ankyrin repeat-containing domain"/>
    <property type="match status" value="1"/>
</dbReference>
<name>A0AAV5MKN2_9ROSI</name>
<sequence>MPLLIFVFQKYELKLMDEYAHEVIRFICESLSNLDENQFVQSGAVEATYRAIENDIPEIVIELLKRPNGSILWSNQDPEDSRNMFAHAVAHRQEKVARFLYDAFGERKDTNMVTATDEDQNNILHIAARLAPHSQLDHISGAALQLQNELRWFKSLESIVPQLNKQKNKDGDTPTQVFHKEHKNLVKEAEGWMKKMAQSCNVVGALIITIMFAAAFTIPGGYDEETGVPKFLKKSHDLESIFDLVFERACTLFLVSDAISLFAASSSVLMFMGILTSRYACQDFHISLPIKLICGLSLLFISIAAMMVAFCATLYMMLQEEMKKIGIAATSIIIFLGAAIPVTLFLLLQYPLFVEIYGSTFRRSIFNRRRYWKYGKNVCSGFNRRWWFKMRRGSLIGYSVLLLFLIIFRLMHLL</sequence>
<keyword evidence="1" id="KW-1133">Transmembrane helix</keyword>
<evidence type="ECO:0000259" key="2">
    <source>
        <dbReference type="Pfam" id="PF13962"/>
    </source>
</evidence>
<dbReference type="InterPro" id="IPR036770">
    <property type="entry name" value="Ankyrin_rpt-contain_sf"/>
</dbReference>
<proteinExistence type="predicted"/>
<keyword evidence="1" id="KW-0472">Membrane</keyword>
<protein>
    <recommendedName>
        <fullName evidence="2">PGG domain-containing protein</fullName>
    </recommendedName>
</protein>
<dbReference type="PANTHER" id="PTHR24177:SF329">
    <property type="entry name" value="ANKYRIN REPEAT PROTEIN"/>
    <property type="match status" value="1"/>
</dbReference>
<organism evidence="3 4">
    <name type="scientific">Rubroshorea leprosula</name>
    <dbReference type="NCBI Taxonomy" id="152421"/>
    <lineage>
        <taxon>Eukaryota</taxon>
        <taxon>Viridiplantae</taxon>
        <taxon>Streptophyta</taxon>
        <taxon>Embryophyta</taxon>
        <taxon>Tracheophyta</taxon>
        <taxon>Spermatophyta</taxon>
        <taxon>Magnoliopsida</taxon>
        <taxon>eudicotyledons</taxon>
        <taxon>Gunneridae</taxon>
        <taxon>Pentapetalae</taxon>
        <taxon>rosids</taxon>
        <taxon>malvids</taxon>
        <taxon>Malvales</taxon>
        <taxon>Dipterocarpaceae</taxon>
        <taxon>Rubroshorea</taxon>
    </lineage>
</organism>
<evidence type="ECO:0000313" key="4">
    <source>
        <dbReference type="Proteomes" id="UP001054252"/>
    </source>
</evidence>
<feature type="transmembrane region" description="Helical" evidence="1">
    <location>
        <begin position="202"/>
        <end position="222"/>
    </location>
</feature>
<dbReference type="PANTHER" id="PTHR24177">
    <property type="entry name" value="CASKIN"/>
    <property type="match status" value="1"/>
</dbReference>
<reference evidence="3 4" key="1">
    <citation type="journal article" date="2021" name="Commun. Biol.">
        <title>The genome of Shorea leprosula (Dipterocarpaceae) highlights the ecological relevance of drought in aseasonal tropical rainforests.</title>
        <authorList>
            <person name="Ng K.K.S."/>
            <person name="Kobayashi M.J."/>
            <person name="Fawcett J.A."/>
            <person name="Hatakeyama M."/>
            <person name="Paape T."/>
            <person name="Ng C.H."/>
            <person name="Ang C.C."/>
            <person name="Tnah L.H."/>
            <person name="Lee C.T."/>
            <person name="Nishiyama T."/>
            <person name="Sese J."/>
            <person name="O'Brien M.J."/>
            <person name="Copetti D."/>
            <person name="Mohd Noor M.I."/>
            <person name="Ong R.C."/>
            <person name="Putra M."/>
            <person name="Sireger I.Z."/>
            <person name="Indrioko S."/>
            <person name="Kosugi Y."/>
            <person name="Izuno A."/>
            <person name="Isagi Y."/>
            <person name="Lee S.L."/>
            <person name="Shimizu K.K."/>
        </authorList>
    </citation>
    <scope>NUCLEOTIDE SEQUENCE [LARGE SCALE GENOMIC DNA]</scope>
    <source>
        <strain evidence="3">214</strain>
    </source>
</reference>
<evidence type="ECO:0000256" key="1">
    <source>
        <dbReference type="SAM" id="Phobius"/>
    </source>
</evidence>
<feature type="transmembrane region" description="Helical" evidence="1">
    <location>
        <begin position="292"/>
        <end position="315"/>
    </location>
</feature>
<feature type="transmembrane region" description="Helical" evidence="1">
    <location>
        <begin position="393"/>
        <end position="411"/>
    </location>
</feature>
<dbReference type="AlphaFoldDB" id="A0AAV5MKN2"/>
<dbReference type="InterPro" id="IPR026961">
    <property type="entry name" value="PGG_dom"/>
</dbReference>
<evidence type="ECO:0000313" key="3">
    <source>
        <dbReference type="EMBL" id="GKV50491.1"/>
    </source>
</evidence>
<keyword evidence="4" id="KW-1185">Reference proteome</keyword>
<dbReference type="GO" id="GO:0016020">
    <property type="term" value="C:membrane"/>
    <property type="evidence" value="ECO:0007669"/>
    <property type="project" value="TreeGrafter"/>
</dbReference>
<keyword evidence="1" id="KW-0812">Transmembrane</keyword>
<dbReference type="Pfam" id="PF13962">
    <property type="entry name" value="PGG"/>
    <property type="match status" value="1"/>
</dbReference>
<dbReference type="Proteomes" id="UP001054252">
    <property type="component" value="Unassembled WGS sequence"/>
</dbReference>
<comment type="caution">
    <text evidence="3">The sequence shown here is derived from an EMBL/GenBank/DDBJ whole genome shotgun (WGS) entry which is preliminary data.</text>
</comment>
<feature type="transmembrane region" description="Helical" evidence="1">
    <location>
        <begin position="258"/>
        <end position="280"/>
    </location>
</feature>
<feature type="transmembrane region" description="Helical" evidence="1">
    <location>
        <begin position="327"/>
        <end position="353"/>
    </location>
</feature>